<reference evidence="1 2" key="1">
    <citation type="submission" date="2008-06" db="EMBL/GenBank/DDBJ databases">
        <title>Complete sequence of Chloroherpeton thalassium ATCC 35110.</title>
        <authorList>
            <consortium name="US DOE Joint Genome Institute"/>
            <person name="Lucas S."/>
            <person name="Copeland A."/>
            <person name="Lapidus A."/>
            <person name="Glavina del Rio T."/>
            <person name="Dalin E."/>
            <person name="Tice H."/>
            <person name="Bruce D."/>
            <person name="Goodwin L."/>
            <person name="Pitluck S."/>
            <person name="Schmutz J."/>
            <person name="Larimer F."/>
            <person name="Land M."/>
            <person name="Hauser L."/>
            <person name="Kyrpides N."/>
            <person name="Mikhailova N."/>
            <person name="Liu Z."/>
            <person name="Li T."/>
            <person name="Zhao F."/>
            <person name="Overmann J."/>
            <person name="Bryant D.A."/>
            <person name="Richardson P."/>
        </authorList>
    </citation>
    <scope>NUCLEOTIDE SEQUENCE [LARGE SCALE GENOMIC DNA]</scope>
    <source>
        <strain evidence="2">ATCC 35110 / GB-78</strain>
    </source>
</reference>
<dbReference type="KEGG" id="cts:Ctha_2144"/>
<dbReference type="EMBL" id="CP001100">
    <property type="protein sequence ID" value="ACF14596.1"/>
    <property type="molecule type" value="Genomic_DNA"/>
</dbReference>
<accession>B3QVJ6</accession>
<name>B3QVJ6_CHLT3</name>
<proteinExistence type="predicted"/>
<keyword evidence="2" id="KW-1185">Reference proteome</keyword>
<organism evidence="1 2">
    <name type="scientific">Chloroherpeton thalassium (strain ATCC 35110 / GB-78)</name>
    <dbReference type="NCBI Taxonomy" id="517418"/>
    <lineage>
        <taxon>Bacteria</taxon>
        <taxon>Pseudomonadati</taxon>
        <taxon>Chlorobiota</taxon>
        <taxon>Chlorobiia</taxon>
        <taxon>Chlorobiales</taxon>
        <taxon>Chloroherpetonaceae</taxon>
        <taxon>Chloroherpeton</taxon>
    </lineage>
</organism>
<gene>
    <name evidence="1" type="ordered locus">Ctha_2144</name>
</gene>
<protein>
    <submittedName>
        <fullName evidence="1">Uncharacterized protein</fullName>
    </submittedName>
</protein>
<dbReference type="HOGENOM" id="CLU_3041746_0_0_10"/>
<dbReference type="Proteomes" id="UP000001208">
    <property type="component" value="Chromosome"/>
</dbReference>
<dbReference type="STRING" id="517418.Ctha_2144"/>
<evidence type="ECO:0000313" key="1">
    <source>
        <dbReference type="EMBL" id="ACF14596.1"/>
    </source>
</evidence>
<evidence type="ECO:0000313" key="2">
    <source>
        <dbReference type="Proteomes" id="UP000001208"/>
    </source>
</evidence>
<sequence>MSNEDYENIKKWAELNIHPVAAVSYFEGIINYVFGEDKSKIKPIPPWLSNYNVE</sequence>
<dbReference type="AlphaFoldDB" id="B3QVJ6"/>